<protein>
    <submittedName>
        <fullName evidence="2">Alpha-beta hydrolase superfamily lysophospholipase</fullName>
    </submittedName>
</protein>
<organism evidence="2 3">
    <name type="scientific">Cytobacillus purgationiresistens</name>
    <dbReference type="NCBI Taxonomy" id="863449"/>
    <lineage>
        <taxon>Bacteria</taxon>
        <taxon>Bacillati</taxon>
        <taxon>Bacillota</taxon>
        <taxon>Bacilli</taxon>
        <taxon>Bacillales</taxon>
        <taxon>Bacillaceae</taxon>
        <taxon>Cytobacillus</taxon>
    </lineage>
</organism>
<proteinExistence type="predicted"/>
<keyword evidence="2" id="KW-0378">Hydrolase</keyword>
<dbReference type="Pfam" id="PF12146">
    <property type="entry name" value="Hydrolase_4"/>
    <property type="match status" value="1"/>
</dbReference>
<dbReference type="InterPro" id="IPR029058">
    <property type="entry name" value="AB_hydrolase_fold"/>
</dbReference>
<feature type="domain" description="Serine aminopeptidase S33" evidence="1">
    <location>
        <begin position="79"/>
        <end position="205"/>
    </location>
</feature>
<evidence type="ECO:0000313" key="3">
    <source>
        <dbReference type="Proteomes" id="UP001238088"/>
    </source>
</evidence>
<dbReference type="RefSeq" id="WP_307472824.1">
    <property type="nucleotide sequence ID" value="NZ_JAUSUB010000004.1"/>
</dbReference>
<keyword evidence="3" id="KW-1185">Reference proteome</keyword>
<evidence type="ECO:0000313" key="2">
    <source>
        <dbReference type="EMBL" id="MDQ0269331.1"/>
    </source>
</evidence>
<dbReference type="SUPFAM" id="SSF53474">
    <property type="entry name" value="alpha/beta-Hydrolases"/>
    <property type="match status" value="1"/>
</dbReference>
<name>A0ABU0AF41_9BACI</name>
<dbReference type="EMBL" id="JAUSUB010000004">
    <property type="protein sequence ID" value="MDQ0269331.1"/>
    <property type="molecule type" value="Genomic_DNA"/>
</dbReference>
<dbReference type="InterPro" id="IPR022742">
    <property type="entry name" value="Hydrolase_4"/>
</dbReference>
<dbReference type="GO" id="GO:0016787">
    <property type="term" value="F:hydrolase activity"/>
    <property type="evidence" value="ECO:0007669"/>
    <property type="project" value="UniProtKB-KW"/>
</dbReference>
<dbReference type="InterPro" id="IPR052920">
    <property type="entry name" value="DNA-binding_regulatory"/>
</dbReference>
<dbReference type="Proteomes" id="UP001238088">
    <property type="component" value="Unassembled WGS sequence"/>
</dbReference>
<dbReference type="PANTHER" id="PTHR43358">
    <property type="entry name" value="ALPHA/BETA-HYDROLASE"/>
    <property type="match status" value="1"/>
</dbReference>
<dbReference type="Gene3D" id="3.40.50.1820">
    <property type="entry name" value="alpha/beta hydrolase"/>
    <property type="match status" value="1"/>
</dbReference>
<reference evidence="2 3" key="1">
    <citation type="submission" date="2023-07" db="EMBL/GenBank/DDBJ databases">
        <title>Genomic Encyclopedia of Type Strains, Phase IV (KMG-IV): sequencing the most valuable type-strain genomes for metagenomic binning, comparative biology and taxonomic classification.</title>
        <authorList>
            <person name="Goeker M."/>
        </authorList>
    </citation>
    <scope>NUCLEOTIDE SEQUENCE [LARGE SCALE GENOMIC DNA]</scope>
    <source>
        <strain evidence="2 3">DSM 23494</strain>
    </source>
</reference>
<sequence>MKKFCRYIFLPLLLLLSIGVFFTNKLMYIRKKGDQVIFDRESTSGRFDAIAYEDLSKEEFLLPSSLGYEIKTVLAEPHKHKRYMVIAHGVTENKTNSIKYMNMFLQRGFNVVIYDHRRHGESGGKTTSYGYYEKFDLKVIVDWLRALKGEDIQIGIHGESMGAVTTLLYGGMVEDGADFYIADCPFSDLREQLTHHLKTSMKLPPKLLLPVGNLFLRVRDKYSIKDVSPIAVIDSIEKPILFIHSKNDRFILPEMTKALYERKRGPKKLFIAENGFHAQSYNENREEYEQVIDEFLVEYGLAGE</sequence>
<dbReference type="PANTHER" id="PTHR43358:SF5">
    <property type="entry name" value="EXPORTED PROTEIN"/>
    <property type="match status" value="1"/>
</dbReference>
<gene>
    <name evidence="2" type="ORF">J2S17_001202</name>
</gene>
<accession>A0ABU0AF41</accession>
<evidence type="ECO:0000259" key="1">
    <source>
        <dbReference type="Pfam" id="PF12146"/>
    </source>
</evidence>
<comment type="caution">
    <text evidence="2">The sequence shown here is derived from an EMBL/GenBank/DDBJ whole genome shotgun (WGS) entry which is preliminary data.</text>
</comment>